<dbReference type="InterPro" id="IPR048536">
    <property type="entry name" value="Rrn6_K-rich"/>
</dbReference>
<reference evidence="3 4" key="1">
    <citation type="submission" date="2016-07" db="EMBL/GenBank/DDBJ databases">
        <title>Pervasive Adenine N6-methylation of Active Genes in Fungi.</title>
        <authorList>
            <consortium name="DOE Joint Genome Institute"/>
            <person name="Mondo S.J."/>
            <person name="Dannebaum R.O."/>
            <person name="Kuo R.C."/>
            <person name="Labutti K."/>
            <person name="Haridas S."/>
            <person name="Kuo A."/>
            <person name="Salamov A."/>
            <person name="Ahrendt S.R."/>
            <person name="Lipzen A."/>
            <person name="Sullivan W."/>
            <person name="Andreopoulos W.B."/>
            <person name="Clum A."/>
            <person name="Lindquist E."/>
            <person name="Daum C."/>
            <person name="Ramamoorthy G.K."/>
            <person name="Gryganskyi A."/>
            <person name="Culley D."/>
            <person name="Magnuson J.K."/>
            <person name="James T.Y."/>
            <person name="O'Malley M.A."/>
            <person name="Stajich J.E."/>
            <person name="Spatafora J.W."/>
            <person name="Visel A."/>
            <person name="Grigoriev I.V."/>
        </authorList>
    </citation>
    <scope>NUCLEOTIDE SEQUENCE [LARGE SCALE GENOMIC DNA]</scope>
    <source>
        <strain evidence="3 4">NRRL 2496</strain>
    </source>
</reference>
<feature type="domain" description="RRN6 K-rich C-terminal" evidence="2">
    <location>
        <begin position="373"/>
        <end position="455"/>
    </location>
</feature>
<proteinExistence type="predicted"/>
<dbReference type="EMBL" id="MCGN01000002">
    <property type="protein sequence ID" value="ORZ00408.1"/>
    <property type="molecule type" value="Genomic_DNA"/>
</dbReference>
<sequence>MEATGYFDKINEPETVPVGDLDVTFLPLDHYLLLVYNERSLLAESYAQKEHLSVDVHFPIERVYLFCRAENVFAVVTTHQQSFLLNMSYQPSYQLKEAVEIHMHTLSTLEGIPIKHARKLRYTSDYCPSELVLSELGLPTRIPDLHHIVSAPASIHTPYTPGLSVNKKRTKLQRNEALHRAREDVLQYAKEDVSKEDLLSTLQGRVRASDCVYISHAESFGPVHRSLEDILDEHDEIDLSRIATVDIQNMFPMLKPRNERDAWIQEALNLGATTYGVELRAKPDSQPKYLGLDASFDVSVSARALASFWQPGLPAEIEEQFDPDMTIGPAALFPTVKDLAKKSPKTESEIVHKEITHNEGTKKKTVIPAVFEAAVKRKRLSEMHASQPWPEPSSFAMQEEEEPASLPIGSSSQDIFAMPSSLDDIPATQPVPGRFAERPKPKKAKPKKKSRLRGFK</sequence>
<dbReference type="Proteomes" id="UP000242180">
    <property type="component" value="Unassembled WGS sequence"/>
</dbReference>
<feature type="compositionally biased region" description="Basic residues" evidence="1">
    <location>
        <begin position="440"/>
        <end position="456"/>
    </location>
</feature>
<keyword evidence="4" id="KW-1185">Reference proteome</keyword>
<name>A0A1X2HM50_SYNRA</name>
<evidence type="ECO:0000256" key="1">
    <source>
        <dbReference type="SAM" id="MobiDB-lite"/>
    </source>
</evidence>
<comment type="caution">
    <text evidence="3">The sequence shown here is derived from an EMBL/GenBank/DDBJ whole genome shotgun (WGS) entry which is preliminary data.</text>
</comment>
<dbReference type="InParanoid" id="A0A1X2HM50"/>
<evidence type="ECO:0000259" key="2">
    <source>
        <dbReference type="Pfam" id="PF20639"/>
    </source>
</evidence>
<dbReference type="Pfam" id="PF20639">
    <property type="entry name" value="Rrn6_K-rich"/>
    <property type="match status" value="1"/>
</dbReference>
<dbReference type="AlphaFoldDB" id="A0A1X2HM50"/>
<evidence type="ECO:0000313" key="3">
    <source>
        <dbReference type="EMBL" id="ORZ00408.1"/>
    </source>
</evidence>
<organism evidence="3 4">
    <name type="scientific">Syncephalastrum racemosum</name>
    <name type="common">Filamentous fungus</name>
    <dbReference type="NCBI Taxonomy" id="13706"/>
    <lineage>
        <taxon>Eukaryota</taxon>
        <taxon>Fungi</taxon>
        <taxon>Fungi incertae sedis</taxon>
        <taxon>Mucoromycota</taxon>
        <taxon>Mucoromycotina</taxon>
        <taxon>Mucoromycetes</taxon>
        <taxon>Mucorales</taxon>
        <taxon>Syncephalastraceae</taxon>
        <taxon>Syncephalastrum</taxon>
    </lineage>
</organism>
<gene>
    <name evidence="3" type="ORF">BCR43DRAFT_485164</name>
</gene>
<protein>
    <recommendedName>
        <fullName evidence="2">RRN6 K-rich C-terminal domain-containing protein</fullName>
    </recommendedName>
</protein>
<feature type="region of interest" description="Disordered" evidence="1">
    <location>
        <begin position="382"/>
        <end position="456"/>
    </location>
</feature>
<evidence type="ECO:0000313" key="4">
    <source>
        <dbReference type="Proteomes" id="UP000242180"/>
    </source>
</evidence>
<accession>A0A1X2HM50</accession>